<dbReference type="PANTHER" id="PTHR43768:SF3">
    <property type="entry name" value="TREHALOSE 6-PHOSPHATE PHOSPHATASE"/>
    <property type="match status" value="1"/>
</dbReference>
<proteinExistence type="predicted"/>
<gene>
    <name evidence="5" type="ORF">DFO65_104141</name>
</gene>
<dbReference type="SUPFAM" id="SSF56784">
    <property type="entry name" value="HAD-like"/>
    <property type="match status" value="1"/>
</dbReference>
<sequence length="297" mass="31518">MASLTPDFTAVGDVDLRALASADRLLIGLDFDGVLAPLQDDPATSRMLDGSSRAIARLSRIPGTRVALVSGRDAATLRRLADPGPGVWLIGSHGAEVDFGADGDVVSPIRGDSAAGSEVGAPGAGEPAVQDPPMLTPAEQEMLEAIDSHIATFEHTVPEHSDMEIRVEHKPFARTVHTRGLDQTFASDLHEHVVQVQKEHPGIRVIEGHDIVELSVKRATKGDGMHILAEAFAPQATLYLGDDVTDEDAFAQLESVPGSVGIKVGPSPTRAGLRIADPEAVAELLLRLAEERERLRS</sequence>
<dbReference type="GO" id="GO:0004805">
    <property type="term" value="F:trehalose-phosphatase activity"/>
    <property type="evidence" value="ECO:0007669"/>
    <property type="project" value="InterPro"/>
</dbReference>
<evidence type="ECO:0000313" key="5">
    <source>
        <dbReference type="EMBL" id="RBP72184.1"/>
    </source>
</evidence>
<comment type="function">
    <text evidence="2">Removes the phosphate from trehalose 6-phosphate to produce free trehalose.</text>
</comment>
<organism evidence="5 6">
    <name type="scientific">Brevibacterium celere</name>
    <dbReference type="NCBI Taxonomy" id="225845"/>
    <lineage>
        <taxon>Bacteria</taxon>
        <taxon>Bacillati</taxon>
        <taxon>Actinomycetota</taxon>
        <taxon>Actinomycetes</taxon>
        <taxon>Micrococcales</taxon>
        <taxon>Brevibacteriaceae</taxon>
        <taxon>Brevibacterium</taxon>
    </lineage>
</organism>
<evidence type="ECO:0000256" key="2">
    <source>
        <dbReference type="ARBA" id="ARBA00024179"/>
    </source>
</evidence>
<evidence type="ECO:0000313" key="6">
    <source>
        <dbReference type="Proteomes" id="UP000253509"/>
    </source>
</evidence>
<reference evidence="5 6" key="1">
    <citation type="submission" date="2018-06" db="EMBL/GenBank/DDBJ databases">
        <title>Freshwater and sediment microbial communities from various areas in North America, analyzing microbe dynamics in response to fracking.</title>
        <authorList>
            <person name="Lamendella R."/>
        </authorList>
    </citation>
    <scope>NUCLEOTIDE SEQUENCE [LARGE SCALE GENOMIC DNA]</scope>
    <source>
        <strain evidence="5 6">3b_TX</strain>
    </source>
</reference>
<dbReference type="InterPro" id="IPR036412">
    <property type="entry name" value="HAD-like_sf"/>
</dbReference>
<dbReference type="PANTHER" id="PTHR43768">
    <property type="entry name" value="TREHALOSE 6-PHOSPHATE PHOSPHATASE"/>
    <property type="match status" value="1"/>
</dbReference>
<dbReference type="InterPro" id="IPR003337">
    <property type="entry name" value="Trehalose_PPase"/>
</dbReference>
<dbReference type="Proteomes" id="UP000253509">
    <property type="component" value="Unassembled WGS sequence"/>
</dbReference>
<dbReference type="Pfam" id="PF02358">
    <property type="entry name" value="Trehalose_PPase"/>
    <property type="match status" value="1"/>
</dbReference>
<dbReference type="AlphaFoldDB" id="A0A366IJ86"/>
<evidence type="ECO:0000256" key="4">
    <source>
        <dbReference type="ARBA" id="ARBA00031957"/>
    </source>
</evidence>
<comment type="caution">
    <text evidence="5">The sequence shown here is derived from an EMBL/GenBank/DDBJ whole genome shotgun (WGS) entry which is preliminary data.</text>
</comment>
<keyword evidence="1" id="KW-0378">Hydrolase</keyword>
<accession>A0A366IJ86</accession>
<keyword evidence="6" id="KW-1185">Reference proteome</keyword>
<evidence type="ECO:0000256" key="3">
    <source>
        <dbReference type="ARBA" id="ARBA00024253"/>
    </source>
</evidence>
<dbReference type="EMBL" id="QNSB01000004">
    <property type="protein sequence ID" value="RBP72184.1"/>
    <property type="molecule type" value="Genomic_DNA"/>
</dbReference>
<dbReference type="Gene3D" id="3.40.50.1000">
    <property type="entry name" value="HAD superfamily/HAD-like"/>
    <property type="match status" value="2"/>
</dbReference>
<protein>
    <recommendedName>
        <fullName evidence="3">Trehalose-phosphate phosphatase</fullName>
    </recommendedName>
    <alternativeName>
        <fullName evidence="4">Trehalose-6-phosphate phosphatase</fullName>
    </alternativeName>
</protein>
<name>A0A366IJ86_9MICO</name>
<dbReference type="InterPro" id="IPR044651">
    <property type="entry name" value="OTSB-like"/>
</dbReference>
<dbReference type="InterPro" id="IPR023214">
    <property type="entry name" value="HAD_sf"/>
</dbReference>
<evidence type="ECO:0000256" key="1">
    <source>
        <dbReference type="ARBA" id="ARBA00022801"/>
    </source>
</evidence>
<dbReference type="RefSeq" id="WP_181778657.1">
    <property type="nucleotide sequence ID" value="NZ_QNSB01000004.1"/>
</dbReference>
<dbReference type="GO" id="GO:0005992">
    <property type="term" value="P:trehalose biosynthetic process"/>
    <property type="evidence" value="ECO:0007669"/>
    <property type="project" value="InterPro"/>
</dbReference>